<reference evidence="2 3" key="1">
    <citation type="submission" date="2019-10" db="EMBL/GenBank/DDBJ databases">
        <authorList>
            <person name="Palmer J.M."/>
        </authorList>
    </citation>
    <scope>NUCLEOTIDE SEQUENCE [LARGE SCALE GENOMIC DNA]</scope>
    <source>
        <strain evidence="2 3">TWF718</strain>
    </source>
</reference>
<sequence length="143" mass="15549">MSTDPFLNRGEDAIGVRRVDPSEDGGGHVGVARIIDEGSKKEDYETEDTGKGFMNPHYGQNWDGEDVDWDEVAGRKKEKKEEGFGEGVNIVDKQPEIGSDEDPGRYAEKKFLERNARMAGVPGGGSGEGKGGNVYDVLKDKSV</sequence>
<feature type="compositionally biased region" description="Gly residues" evidence="1">
    <location>
        <begin position="121"/>
        <end position="132"/>
    </location>
</feature>
<feature type="compositionally biased region" description="Basic and acidic residues" evidence="1">
    <location>
        <begin position="9"/>
        <end position="21"/>
    </location>
</feature>
<name>A0AAN8RBW5_9PEZI</name>
<feature type="region of interest" description="Disordered" evidence="1">
    <location>
        <begin position="117"/>
        <end position="143"/>
    </location>
</feature>
<protein>
    <submittedName>
        <fullName evidence="2">Uncharacterized protein</fullName>
    </submittedName>
</protein>
<dbReference type="AlphaFoldDB" id="A0AAN8RBW5"/>
<accession>A0AAN8RBW5</accession>
<dbReference type="EMBL" id="JAVHNR010000006">
    <property type="protein sequence ID" value="KAK6339172.1"/>
    <property type="molecule type" value="Genomic_DNA"/>
</dbReference>
<feature type="region of interest" description="Disordered" evidence="1">
    <location>
        <begin position="1"/>
        <end position="104"/>
    </location>
</feature>
<comment type="caution">
    <text evidence="2">The sequence shown here is derived from an EMBL/GenBank/DDBJ whole genome shotgun (WGS) entry which is preliminary data.</text>
</comment>
<dbReference type="Proteomes" id="UP001313282">
    <property type="component" value="Unassembled WGS sequence"/>
</dbReference>
<evidence type="ECO:0000256" key="1">
    <source>
        <dbReference type="SAM" id="MobiDB-lite"/>
    </source>
</evidence>
<evidence type="ECO:0000313" key="2">
    <source>
        <dbReference type="EMBL" id="KAK6339172.1"/>
    </source>
</evidence>
<feature type="compositionally biased region" description="Basic and acidic residues" evidence="1">
    <location>
        <begin position="34"/>
        <end position="43"/>
    </location>
</feature>
<proteinExistence type="predicted"/>
<keyword evidence="3" id="KW-1185">Reference proteome</keyword>
<gene>
    <name evidence="2" type="ORF">TWF718_008595</name>
</gene>
<evidence type="ECO:0000313" key="3">
    <source>
        <dbReference type="Proteomes" id="UP001313282"/>
    </source>
</evidence>
<organism evidence="2 3">
    <name type="scientific">Orbilia javanica</name>
    <dbReference type="NCBI Taxonomy" id="47235"/>
    <lineage>
        <taxon>Eukaryota</taxon>
        <taxon>Fungi</taxon>
        <taxon>Dikarya</taxon>
        <taxon>Ascomycota</taxon>
        <taxon>Pezizomycotina</taxon>
        <taxon>Orbiliomycetes</taxon>
        <taxon>Orbiliales</taxon>
        <taxon>Orbiliaceae</taxon>
        <taxon>Orbilia</taxon>
    </lineage>
</organism>
<feature type="compositionally biased region" description="Basic and acidic residues" evidence="1">
    <location>
        <begin position="72"/>
        <end position="83"/>
    </location>
</feature>